<reference evidence="6" key="1">
    <citation type="journal article" date="2013" name="Genome Announc.">
        <title>Draft genome sequence of the ascomycete Phaeoacremonium aleophilum strain UCR-PA7, a causal agent of the esca disease complex in grapevines.</title>
        <authorList>
            <person name="Blanco-Ulate B."/>
            <person name="Rolshausen P."/>
            <person name="Cantu D."/>
        </authorList>
    </citation>
    <scope>NUCLEOTIDE SEQUENCE [LARGE SCALE GENOMIC DNA]</scope>
    <source>
        <strain evidence="6">UCR-PA7</strain>
    </source>
</reference>
<organism evidence="5 6">
    <name type="scientific">Phaeoacremonium minimum (strain UCR-PA7)</name>
    <name type="common">Esca disease fungus</name>
    <name type="synonym">Togninia minima</name>
    <dbReference type="NCBI Taxonomy" id="1286976"/>
    <lineage>
        <taxon>Eukaryota</taxon>
        <taxon>Fungi</taxon>
        <taxon>Dikarya</taxon>
        <taxon>Ascomycota</taxon>
        <taxon>Pezizomycotina</taxon>
        <taxon>Sordariomycetes</taxon>
        <taxon>Sordariomycetidae</taxon>
        <taxon>Togniniales</taxon>
        <taxon>Togniniaceae</taxon>
        <taxon>Phaeoacremonium</taxon>
    </lineage>
</organism>
<evidence type="ECO:0000256" key="1">
    <source>
        <dbReference type="ARBA" id="ARBA00005964"/>
    </source>
</evidence>
<keyword evidence="2 3" id="KW-0378">Hydrolase</keyword>
<dbReference type="SUPFAM" id="SSF53474">
    <property type="entry name" value="alpha/beta-Hydrolases"/>
    <property type="match status" value="1"/>
</dbReference>
<dbReference type="GeneID" id="19327835"/>
<dbReference type="GO" id="GO:0052689">
    <property type="term" value="F:carboxylic ester hydrolase activity"/>
    <property type="evidence" value="ECO:0007669"/>
    <property type="project" value="TreeGrafter"/>
</dbReference>
<dbReference type="AlphaFoldDB" id="R8BDL0"/>
<dbReference type="InterPro" id="IPR029058">
    <property type="entry name" value="AB_hydrolase_fold"/>
</dbReference>
<feature type="signal peptide" evidence="3">
    <location>
        <begin position="1"/>
        <end position="20"/>
    </location>
</feature>
<dbReference type="InterPro" id="IPR002018">
    <property type="entry name" value="CarbesteraseB"/>
</dbReference>
<proteinExistence type="inferred from homology"/>
<dbReference type="InterPro" id="IPR019826">
    <property type="entry name" value="Carboxylesterase_B_AS"/>
</dbReference>
<accession>R8BDL0</accession>
<dbReference type="PANTHER" id="PTHR43918:SF4">
    <property type="entry name" value="CARBOXYLIC ESTER HYDROLASE"/>
    <property type="match status" value="1"/>
</dbReference>
<evidence type="ECO:0000313" key="6">
    <source>
        <dbReference type="Proteomes" id="UP000014074"/>
    </source>
</evidence>
<dbReference type="PROSITE" id="PS00122">
    <property type="entry name" value="CARBOXYLESTERASE_B_1"/>
    <property type="match status" value="1"/>
</dbReference>
<dbReference type="InterPro" id="IPR050654">
    <property type="entry name" value="AChE-related_enzymes"/>
</dbReference>
<dbReference type="Proteomes" id="UP000014074">
    <property type="component" value="Unassembled WGS sequence"/>
</dbReference>
<dbReference type="ESTHER" id="togmi-r8bdl0">
    <property type="family name" value="Fungal_carboxylesterase_lipase"/>
</dbReference>
<evidence type="ECO:0000259" key="4">
    <source>
        <dbReference type="Pfam" id="PF00135"/>
    </source>
</evidence>
<keyword evidence="3" id="KW-0732">Signal</keyword>
<feature type="chain" id="PRO_5005145901" description="Carboxylic ester hydrolase" evidence="3">
    <location>
        <begin position="21"/>
        <end position="507"/>
    </location>
</feature>
<dbReference type="EMBL" id="KB933265">
    <property type="protein sequence ID" value="EON97380.1"/>
    <property type="molecule type" value="Genomic_DNA"/>
</dbReference>
<dbReference type="KEGG" id="tmn:UCRPA7_7108"/>
<feature type="domain" description="Carboxylesterase type B" evidence="4">
    <location>
        <begin position="33"/>
        <end position="365"/>
    </location>
</feature>
<dbReference type="HOGENOM" id="CLU_006586_15_2_1"/>
<evidence type="ECO:0000256" key="2">
    <source>
        <dbReference type="ARBA" id="ARBA00022801"/>
    </source>
</evidence>
<dbReference type="OrthoDB" id="408631at2759"/>
<name>R8BDL0_PHAM7</name>
<dbReference type="EC" id="3.1.1.-" evidence="3"/>
<gene>
    <name evidence="5" type="ORF">UCRPA7_7108</name>
</gene>
<dbReference type="eggNOG" id="KOG4389">
    <property type="taxonomic scope" value="Eukaryota"/>
</dbReference>
<protein>
    <recommendedName>
        <fullName evidence="3">Carboxylic ester hydrolase</fullName>
        <ecNumber evidence="3">3.1.1.-</ecNumber>
    </recommendedName>
</protein>
<evidence type="ECO:0000313" key="5">
    <source>
        <dbReference type="EMBL" id="EON97380.1"/>
    </source>
</evidence>
<evidence type="ECO:0000256" key="3">
    <source>
        <dbReference type="RuleBase" id="RU361235"/>
    </source>
</evidence>
<comment type="similarity">
    <text evidence="1 3">Belongs to the type-B carboxylesterase/lipase family.</text>
</comment>
<sequence>MRSWFSQVIVAGLGATLTVGSPCTGCDTSKYLTVNTSNGPVTGHLANNSNCVVEYLGIPYVKPPVGDLRFAPPERFVATEPSEAASFGFDCPLSPSKQVDYPGFTPQAQRIISYFASGAATPQSEDCLTLNIWSKAASSSDKAAKPVVVFFYGGRFTIGNTDSPFYNGKYFAAAQDVVVVTVNYRLNIFGFPGAPGQIQNLGLRDQRAAVEWVRDNISRFGGNPFKITIAGQSSGGVSVDYWTYAYQQDPIVNGIIAPSGNAFSFPVNAEDVPEKNWNTVVTAVNCTNATDVMACMRQVDWQSIKTAAASVKPTSSTSVLRSIPAFYPIPDDEIVYSDYVNRTAAGSFAKVPIFLGHNNNEDGYYRIPAYGNGVIPTDAQVTAFLLESFTCPVSYQAEARRVHGVPSYAWRYMADWNNTRLYPTSGAYHGVDLHMIFGASADVSGLPTEPDQRILTEKMQKAWFAFSDDPVSGLGENNEPEVKFVKPSEYDSPCSTITMGALGTSSA</sequence>
<dbReference type="Pfam" id="PF00135">
    <property type="entry name" value="COesterase"/>
    <property type="match status" value="1"/>
</dbReference>
<dbReference type="PANTHER" id="PTHR43918">
    <property type="entry name" value="ACETYLCHOLINESTERASE"/>
    <property type="match status" value="1"/>
</dbReference>
<keyword evidence="6" id="KW-1185">Reference proteome</keyword>
<dbReference type="RefSeq" id="XP_007917835.1">
    <property type="nucleotide sequence ID" value="XM_007919644.1"/>
</dbReference>
<dbReference type="Gene3D" id="3.40.50.1820">
    <property type="entry name" value="alpha/beta hydrolase"/>
    <property type="match status" value="2"/>
</dbReference>